<dbReference type="PROSITE" id="PS50109">
    <property type="entry name" value="HIS_KIN"/>
    <property type="match status" value="1"/>
</dbReference>
<name>A0ABM9A1Y5_9VIBR</name>
<evidence type="ECO:0000256" key="2">
    <source>
        <dbReference type="ARBA" id="ARBA00012438"/>
    </source>
</evidence>
<dbReference type="PANTHER" id="PTHR43065">
    <property type="entry name" value="SENSOR HISTIDINE KINASE"/>
    <property type="match status" value="1"/>
</dbReference>
<keyword evidence="6" id="KW-0808">Transferase</keyword>
<dbReference type="Gene3D" id="1.10.287.130">
    <property type="match status" value="1"/>
</dbReference>
<keyword evidence="4" id="KW-0175">Coiled coil</keyword>
<protein>
    <recommendedName>
        <fullName evidence="2">histidine kinase</fullName>
        <ecNumber evidence="2">2.7.13.3</ecNumber>
    </recommendedName>
</protein>
<dbReference type="GO" id="GO:0004673">
    <property type="term" value="F:protein histidine kinase activity"/>
    <property type="evidence" value="ECO:0007669"/>
    <property type="project" value="UniProtKB-EC"/>
</dbReference>
<dbReference type="EC" id="2.7.13.3" evidence="2"/>
<dbReference type="Proteomes" id="UP000838748">
    <property type="component" value="Unassembled WGS sequence"/>
</dbReference>
<dbReference type="InterPro" id="IPR013656">
    <property type="entry name" value="PAS_4"/>
</dbReference>
<organism evidence="6 7">
    <name type="scientific">Vibrio marisflavi CECT 7928</name>
    <dbReference type="NCBI Taxonomy" id="634439"/>
    <lineage>
        <taxon>Bacteria</taxon>
        <taxon>Pseudomonadati</taxon>
        <taxon>Pseudomonadota</taxon>
        <taxon>Gammaproteobacteria</taxon>
        <taxon>Vibrionales</taxon>
        <taxon>Vibrionaceae</taxon>
        <taxon>Vibrio</taxon>
    </lineage>
</organism>
<comment type="caution">
    <text evidence="6">The sequence shown here is derived from an EMBL/GenBank/DDBJ whole genome shotgun (WGS) entry which is preliminary data.</text>
</comment>
<dbReference type="Pfam" id="PF02518">
    <property type="entry name" value="HATPase_c"/>
    <property type="match status" value="1"/>
</dbReference>
<keyword evidence="7" id="KW-1185">Reference proteome</keyword>
<evidence type="ECO:0000256" key="1">
    <source>
        <dbReference type="ARBA" id="ARBA00000085"/>
    </source>
</evidence>
<gene>
    <name evidence="6" type="primary">rcsC_13</name>
    <name evidence="6" type="ORF">VMF7928_01261</name>
</gene>
<dbReference type="InterPro" id="IPR000014">
    <property type="entry name" value="PAS"/>
</dbReference>
<dbReference type="SMART" id="SM00387">
    <property type="entry name" value="HATPase_c"/>
    <property type="match status" value="1"/>
</dbReference>
<dbReference type="Gene3D" id="3.30.450.20">
    <property type="entry name" value="PAS domain"/>
    <property type="match status" value="1"/>
</dbReference>
<evidence type="ECO:0000256" key="4">
    <source>
        <dbReference type="SAM" id="Coils"/>
    </source>
</evidence>
<dbReference type="InterPro" id="IPR003661">
    <property type="entry name" value="HisK_dim/P_dom"/>
</dbReference>
<feature type="coiled-coil region" evidence="4">
    <location>
        <begin position="153"/>
        <end position="187"/>
    </location>
</feature>
<dbReference type="PRINTS" id="PR00344">
    <property type="entry name" value="BCTRLSENSOR"/>
</dbReference>
<evidence type="ECO:0000256" key="3">
    <source>
        <dbReference type="ARBA" id="ARBA00022553"/>
    </source>
</evidence>
<dbReference type="InterPro" id="IPR004358">
    <property type="entry name" value="Sig_transdc_His_kin-like_C"/>
</dbReference>
<evidence type="ECO:0000259" key="5">
    <source>
        <dbReference type="PROSITE" id="PS50109"/>
    </source>
</evidence>
<accession>A0ABM9A1Y5</accession>
<dbReference type="InterPro" id="IPR003594">
    <property type="entry name" value="HATPase_dom"/>
</dbReference>
<sequence>MTSSTSKSDNGSQGEYCPLDQHIEKLSSAEVDEKNAYHDLVNYAPVCIHEIGLDGCLKKMNRAGLNMMGLEVEDQVVDKPYTSVVGDDNQDWIQALLQKAIQGEPIPNFDFSVGVGLDKRSFASNFIPMLNANGEVIKLMGVTRETTEETLAKEALLRLNDELKDRVNDATKDLQAALDHLKETQSQLIESEKHSSLGGLVAGIAHEVNTPLGISITATSHIADEIHTIASKLEGEKLTLEELKEHIIATESGCRILATSLDRAANLIKSFKRMAIDQSNTVHQTFNLHNVLTDTIMIFGPQINGQSITTTLTCNKELNIFSEPGSFAQVITNLLQNSLVHGFDECEKGKIEIIVIEQDTHITLTYRDSGKGIDAATLPKIYDPFFTTNRCNGSSGLGLNLVFNIINQTLKGSIKCVSNLNEGVEFTIILPLNTESGHIPA</sequence>
<dbReference type="EMBL" id="CAKLDM010000001">
    <property type="protein sequence ID" value="CAH0537709.1"/>
    <property type="molecule type" value="Genomic_DNA"/>
</dbReference>
<dbReference type="InterPro" id="IPR005467">
    <property type="entry name" value="His_kinase_dom"/>
</dbReference>
<keyword evidence="6" id="KW-0418">Kinase</keyword>
<evidence type="ECO:0000313" key="7">
    <source>
        <dbReference type="Proteomes" id="UP000838748"/>
    </source>
</evidence>
<dbReference type="NCBIfam" id="TIGR00229">
    <property type="entry name" value="sensory_box"/>
    <property type="match status" value="1"/>
</dbReference>
<keyword evidence="3" id="KW-0597">Phosphoprotein</keyword>
<comment type="catalytic activity">
    <reaction evidence="1">
        <text>ATP + protein L-histidine = ADP + protein N-phospho-L-histidine.</text>
        <dbReference type="EC" id="2.7.13.3"/>
    </reaction>
</comment>
<feature type="domain" description="Histidine kinase" evidence="5">
    <location>
        <begin position="203"/>
        <end position="434"/>
    </location>
</feature>
<evidence type="ECO:0000313" key="6">
    <source>
        <dbReference type="EMBL" id="CAH0537709.1"/>
    </source>
</evidence>
<reference evidence="6" key="1">
    <citation type="submission" date="2021-11" db="EMBL/GenBank/DDBJ databases">
        <authorList>
            <person name="Rodrigo-Torres L."/>
            <person name="Arahal R. D."/>
            <person name="Lucena T."/>
        </authorList>
    </citation>
    <scope>NUCLEOTIDE SEQUENCE</scope>
    <source>
        <strain evidence="6">CECT 7928</strain>
    </source>
</reference>
<dbReference type="RefSeq" id="WP_237360605.1">
    <property type="nucleotide sequence ID" value="NZ_CAKLDM010000001.1"/>
</dbReference>
<dbReference type="SUPFAM" id="SSF55785">
    <property type="entry name" value="PYP-like sensor domain (PAS domain)"/>
    <property type="match status" value="1"/>
</dbReference>
<dbReference type="InterPro" id="IPR035965">
    <property type="entry name" value="PAS-like_dom_sf"/>
</dbReference>
<dbReference type="InterPro" id="IPR036890">
    <property type="entry name" value="HATPase_C_sf"/>
</dbReference>
<dbReference type="CDD" id="cd00082">
    <property type="entry name" value="HisKA"/>
    <property type="match status" value="1"/>
</dbReference>
<proteinExistence type="predicted"/>
<dbReference type="Gene3D" id="3.30.565.10">
    <property type="entry name" value="Histidine kinase-like ATPase, C-terminal domain"/>
    <property type="match status" value="1"/>
</dbReference>
<dbReference type="Pfam" id="PF08448">
    <property type="entry name" value="PAS_4"/>
    <property type="match status" value="1"/>
</dbReference>
<dbReference type="SUPFAM" id="SSF55874">
    <property type="entry name" value="ATPase domain of HSP90 chaperone/DNA topoisomerase II/histidine kinase"/>
    <property type="match status" value="1"/>
</dbReference>